<dbReference type="Proteomes" id="UP000053586">
    <property type="component" value="Unassembled WGS sequence"/>
</dbReference>
<dbReference type="EMBL" id="BAET01000024">
    <property type="protein sequence ID" value="GAB56211.1"/>
    <property type="molecule type" value="Genomic_DNA"/>
</dbReference>
<sequence length="103" mass="11888">MGFLDKLLGNDDERFSQLVKISLEKPTTGIEHGVKPFTFEKANTYAYTYVNSAYYEILVNENDAIRIPYSSRRLKNNDPNFYIVTIRETKDGLALFEAELDNI</sequence>
<name>H5TD34_9ALTE</name>
<dbReference type="AlphaFoldDB" id="H5TD34"/>
<dbReference type="RefSeq" id="WP_006006109.1">
    <property type="nucleotide sequence ID" value="NZ_BAET01000024.1"/>
</dbReference>
<gene>
    <name evidence="1" type="ORF">GPUN_2096</name>
</gene>
<reference evidence="1 2" key="1">
    <citation type="journal article" date="2012" name="J. Bacteriol.">
        <title>Genome sequence of proteorhodopsin-containing sea ice bacterium Glaciecola punicea ACAM 611T.</title>
        <authorList>
            <person name="Qin Q.-L."/>
            <person name="Xie B.-B."/>
            <person name="Shu Y.-L."/>
            <person name="Rong J.-C."/>
            <person name="Zhao D.-L."/>
            <person name="Zhang X.-Y."/>
            <person name="Chen X.-L."/>
            <person name="Zhou B.-C."/>
            <person name="Zhanga Y.-Z."/>
        </authorList>
    </citation>
    <scope>NUCLEOTIDE SEQUENCE [LARGE SCALE GENOMIC DNA]</scope>
    <source>
        <strain evidence="1 2">ACAM 611</strain>
    </source>
</reference>
<evidence type="ECO:0000313" key="1">
    <source>
        <dbReference type="EMBL" id="GAB56211.1"/>
    </source>
</evidence>
<protein>
    <submittedName>
        <fullName evidence="1">Uncharacterized protein</fullName>
    </submittedName>
</protein>
<reference evidence="1 2" key="2">
    <citation type="journal article" date="2017" name="Antonie Van Leeuwenhoek">
        <title>Rhizobium rhizosphaerae sp. nov., a novel species isolated from rice rhizosphere.</title>
        <authorList>
            <person name="Zhao J.J."/>
            <person name="Zhang J."/>
            <person name="Zhang R.J."/>
            <person name="Zhang C.W."/>
            <person name="Yin H.Q."/>
            <person name="Zhang X.X."/>
        </authorList>
    </citation>
    <scope>NUCLEOTIDE SEQUENCE [LARGE SCALE GENOMIC DNA]</scope>
    <source>
        <strain evidence="1 2">ACAM 611</strain>
    </source>
</reference>
<evidence type="ECO:0000313" key="2">
    <source>
        <dbReference type="Proteomes" id="UP000053586"/>
    </source>
</evidence>
<comment type="caution">
    <text evidence="1">The sequence shown here is derived from an EMBL/GenBank/DDBJ whole genome shotgun (WGS) entry which is preliminary data.</text>
</comment>
<organism evidence="1 2">
    <name type="scientific">Glaciecola punicea ACAM 611</name>
    <dbReference type="NCBI Taxonomy" id="1121923"/>
    <lineage>
        <taxon>Bacteria</taxon>
        <taxon>Pseudomonadati</taxon>
        <taxon>Pseudomonadota</taxon>
        <taxon>Gammaproteobacteria</taxon>
        <taxon>Alteromonadales</taxon>
        <taxon>Alteromonadaceae</taxon>
        <taxon>Glaciecola</taxon>
    </lineage>
</organism>
<accession>H5TD34</accession>
<proteinExistence type="predicted"/>
<keyword evidence="2" id="KW-1185">Reference proteome</keyword>